<feature type="compositionally biased region" description="Acidic residues" evidence="1">
    <location>
        <begin position="546"/>
        <end position="555"/>
    </location>
</feature>
<proteinExistence type="predicted"/>
<evidence type="ECO:0000313" key="3">
    <source>
        <dbReference type="EMBL" id="RHZ78111.1"/>
    </source>
</evidence>
<organism evidence="3 4">
    <name type="scientific">Diversispora epigaea</name>
    <dbReference type="NCBI Taxonomy" id="1348612"/>
    <lineage>
        <taxon>Eukaryota</taxon>
        <taxon>Fungi</taxon>
        <taxon>Fungi incertae sedis</taxon>
        <taxon>Mucoromycota</taxon>
        <taxon>Glomeromycotina</taxon>
        <taxon>Glomeromycetes</taxon>
        <taxon>Diversisporales</taxon>
        <taxon>Diversisporaceae</taxon>
        <taxon>Diversispora</taxon>
    </lineage>
</organism>
<feature type="transmembrane region" description="Helical" evidence="2">
    <location>
        <begin position="12"/>
        <end position="28"/>
    </location>
</feature>
<protein>
    <submittedName>
        <fullName evidence="3">Uncharacterized protein</fullName>
    </submittedName>
</protein>
<evidence type="ECO:0000256" key="1">
    <source>
        <dbReference type="SAM" id="MobiDB-lite"/>
    </source>
</evidence>
<keyword evidence="2" id="KW-1133">Transmembrane helix</keyword>
<feature type="transmembrane region" description="Helical" evidence="2">
    <location>
        <begin position="162"/>
        <end position="182"/>
    </location>
</feature>
<feature type="compositionally biased region" description="Basic and acidic residues" evidence="1">
    <location>
        <begin position="556"/>
        <end position="568"/>
    </location>
</feature>
<dbReference type="EMBL" id="PQFF01000158">
    <property type="protein sequence ID" value="RHZ78111.1"/>
    <property type="molecule type" value="Genomic_DNA"/>
</dbReference>
<feature type="transmembrane region" description="Helical" evidence="2">
    <location>
        <begin position="48"/>
        <end position="65"/>
    </location>
</feature>
<evidence type="ECO:0000256" key="2">
    <source>
        <dbReference type="SAM" id="Phobius"/>
    </source>
</evidence>
<dbReference type="Proteomes" id="UP000266861">
    <property type="component" value="Unassembled WGS sequence"/>
</dbReference>
<evidence type="ECO:0000313" key="4">
    <source>
        <dbReference type="Proteomes" id="UP000266861"/>
    </source>
</evidence>
<dbReference type="OrthoDB" id="2363627at2759"/>
<feature type="transmembrane region" description="Helical" evidence="2">
    <location>
        <begin position="108"/>
        <end position="126"/>
    </location>
</feature>
<comment type="caution">
    <text evidence="3">The sequence shown here is derived from an EMBL/GenBank/DDBJ whole genome shotgun (WGS) entry which is preliminary data.</text>
</comment>
<keyword evidence="2" id="KW-0812">Transmembrane</keyword>
<dbReference type="STRING" id="1348612.A0A397IQ65"/>
<dbReference type="AlphaFoldDB" id="A0A397IQ65"/>
<keyword evidence="2" id="KW-0472">Membrane</keyword>
<feature type="transmembrane region" description="Helical" evidence="2">
    <location>
        <begin position="138"/>
        <end position="156"/>
    </location>
</feature>
<gene>
    <name evidence="3" type="ORF">Glove_168g265</name>
</gene>
<sequence>MNPIERGKASAGANYVNISFFLIISFFPHFSFAQDQVQDSSYDVWPDIYDFIFYNILPLIILLVYGPEKKSWFGKVIYYLDDLIIFFCICALPLIIIKTNVPEMDTKVIIGMFSFDLCFTIVYWYMVCFGPSDIPKITVGWAFILWYDITWWIAFGKIHTEHYTLILILMIFLTVVPIYFFPIFAESSARAGQIMGLFVYVFLIIYQSLWFNICFPISPAITKSIFGITLLSVGRISYYITNEDSGEHGFFNGFKRGLLETNFDCFKRDIRDLLKWVEERENGEILFNSFKRGLRDFLKWIERRENREIIENVNSENYEGIRDFLKWVEEHENGKIFFTSFKRGLKHFLKWVEEYEVCKRILKDIEPFKHILIPVKYIINLVIGEIDFVDYDFIKCFEKDLKNFSKECENSEIVENVENVDSGDHGVFKRFERGLRFFLKWVEEDENGENFFTGFKRSLRNFLRWVKERENVDHNSLKRAKKGENRDGLFNGFKRNLLKKRENVENDFFKRGLGDFSKWVEELENGEIFFNGLRDLLKWVEECENGENGENDENDGNDKESIDVKTQY</sequence>
<keyword evidence="4" id="KW-1185">Reference proteome</keyword>
<accession>A0A397IQ65</accession>
<reference evidence="3 4" key="1">
    <citation type="submission" date="2018-08" db="EMBL/GenBank/DDBJ databases">
        <title>Genome and evolution of the arbuscular mycorrhizal fungus Diversispora epigaea (formerly Glomus versiforme) and its bacterial endosymbionts.</title>
        <authorList>
            <person name="Sun X."/>
            <person name="Fei Z."/>
            <person name="Harrison M."/>
        </authorList>
    </citation>
    <scope>NUCLEOTIDE SEQUENCE [LARGE SCALE GENOMIC DNA]</scope>
    <source>
        <strain evidence="3 4">IT104</strain>
    </source>
</reference>
<feature type="transmembrane region" description="Helical" evidence="2">
    <location>
        <begin position="194"/>
        <end position="213"/>
    </location>
</feature>
<feature type="region of interest" description="Disordered" evidence="1">
    <location>
        <begin position="546"/>
        <end position="568"/>
    </location>
</feature>
<name>A0A397IQ65_9GLOM</name>
<feature type="transmembrane region" description="Helical" evidence="2">
    <location>
        <begin position="77"/>
        <end position="96"/>
    </location>
</feature>